<dbReference type="GO" id="GO:0016020">
    <property type="term" value="C:membrane"/>
    <property type="evidence" value="ECO:0007669"/>
    <property type="project" value="UniProtKB-SubCell"/>
</dbReference>
<feature type="domain" description="Bacterial virulence protein VirB8" evidence="7">
    <location>
        <begin position="43"/>
        <end position="251"/>
    </location>
</feature>
<evidence type="ECO:0000256" key="4">
    <source>
        <dbReference type="ARBA" id="ARBA00023136"/>
    </source>
</evidence>
<evidence type="ECO:0000256" key="6">
    <source>
        <dbReference type="SAM" id="Phobius"/>
    </source>
</evidence>
<sequence length="267" mass="28746">MNAIPKAGAAIGPAAASGGPSEAEMAASVVIPRGELERLYRETQERQRREARRARRGGIAKNVAIAGLLGVVGLQALAAVYLFPLVRVVPVIAVPQPDGSMAVVAHGDALPPAVQERAVRSTLFQYVRLREGWSSGEAQYAYDVVSRMSAPRVREAFQEWFNLPTPPGPQVVWGTRAVVTVEQLSGALLPNNTAEPDQIYQLRFRRTERMQGRPPVVTTWVATLRFRTGQPIAAGDGTTFNPLGVLVTEYRPPEREGIPAGPAGGPL</sequence>
<dbReference type="InterPro" id="IPR007430">
    <property type="entry name" value="VirB8"/>
</dbReference>
<dbReference type="Pfam" id="PF04335">
    <property type="entry name" value="VirB8"/>
    <property type="match status" value="1"/>
</dbReference>
<organism evidence="8 9">
    <name type="scientific">Roseomonas acroporae</name>
    <dbReference type="NCBI Taxonomy" id="2937791"/>
    <lineage>
        <taxon>Bacteria</taxon>
        <taxon>Pseudomonadati</taxon>
        <taxon>Pseudomonadota</taxon>
        <taxon>Alphaproteobacteria</taxon>
        <taxon>Acetobacterales</taxon>
        <taxon>Roseomonadaceae</taxon>
        <taxon>Roseomonas</taxon>
    </lineage>
</organism>
<feature type="transmembrane region" description="Helical" evidence="6">
    <location>
        <begin position="62"/>
        <end position="83"/>
    </location>
</feature>
<evidence type="ECO:0000256" key="1">
    <source>
        <dbReference type="ARBA" id="ARBA00004167"/>
    </source>
</evidence>
<dbReference type="AlphaFoldDB" id="A0A9X1YCD5"/>
<dbReference type="RefSeq" id="WP_248668678.1">
    <property type="nucleotide sequence ID" value="NZ_JALPRX010000089.1"/>
</dbReference>
<comment type="caution">
    <text evidence="8">The sequence shown here is derived from an EMBL/GenBank/DDBJ whole genome shotgun (WGS) entry which is preliminary data.</text>
</comment>
<keyword evidence="3 6" id="KW-1133">Transmembrane helix</keyword>
<evidence type="ECO:0000313" key="9">
    <source>
        <dbReference type="Proteomes" id="UP001139516"/>
    </source>
</evidence>
<dbReference type="CDD" id="cd16424">
    <property type="entry name" value="VirB8"/>
    <property type="match status" value="1"/>
</dbReference>
<protein>
    <submittedName>
        <fullName evidence="8">VirB8/TrbF family protein</fullName>
    </submittedName>
</protein>
<accession>A0A9X1YCD5</accession>
<dbReference type="InterPro" id="IPR032710">
    <property type="entry name" value="NTF2-like_dom_sf"/>
</dbReference>
<keyword evidence="4 6" id="KW-0472">Membrane</keyword>
<evidence type="ECO:0000259" key="7">
    <source>
        <dbReference type="Pfam" id="PF04335"/>
    </source>
</evidence>
<keyword evidence="9" id="KW-1185">Reference proteome</keyword>
<evidence type="ECO:0000256" key="5">
    <source>
        <dbReference type="SAM" id="MobiDB-lite"/>
    </source>
</evidence>
<proteinExistence type="predicted"/>
<dbReference type="SUPFAM" id="SSF54427">
    <property type="entry name" value="NTF2-like"/>
    <property type="match status" value="1"/>
</dbReference>
<evidence type="ECO:0000256" key="2">
    <source>
        <dbReference type="ARBA" id="ARBA00022692"/>
    </source>
</evidence>
<evidence type="ECO:0000313" key="8">
    <source>
        <dbReference type="EMBL" id="MCK8786563.1"/>
    </source>
</evidence>
<feature type="region of interest" description="Disordered" evidence="5">
    <location>
        <begin position="1"/>
        <end position="20"/>
    </location>
</feature>
<dbReference type="Gene3D" id="3.10.450.230">
    <property type="entry name" value="VirB8 protein"/>
    <property type="match status" value="1"/>
</dbReference>
<name>A0A9X1YCD5_9PROT</name>
<gene>
    <name evidence="8" type="ORF">M0638_19490</name>
</gene>
<evidence type="ECO:0000256" key="3">
    <source>
        <dbReference type="ARBA" id="ARBA00022989"/>
    </source>
</evidence>
<keyword evidence="2 6" id="KW-0812">Transmembrane</keyword>
<reference evidence="8" key="1">
    <citation type="submission" date="2022-04" db="EMBL/GenBank/DDBJ databases">
        <title>Roseomonas acroporae sp. nov., isolated from coral Acropora digitifera.</title>
        <authorList>
            <person name="Sun H."/>
        </authorList>
    </citation>
    <scope>NUCLEOTIDE SEQUENCE</scope>
    <source>
        <strain evidence="8">NAR14</strain>
    </source>
</reference>
<dbReference type="EMBL" id="JALPRX010000089">
    <property type="protein sequence ID" value="MCK8786563.1"/>
    <property type="molecule type" value="Genomic_DNA"/>
</dbReference>
<comment type="subcellular location">
    <subcellularLocation>
        <location evidence="1">Membrane</location>
        <topology evidence="1">Single-pass membrane protein</topology>
    </subcellularLocation>
</comment>
<dbReference type="Proteomes" id="UP001139516">
    <property type="component" value="Unassembled WGS sequence"/>
</dbReference>